<dbReference type="GO" id="GO:0005886">
    <property type="term" value="C:plasma membrane"/>
    <property type="evidence" value="ECO:0007669"/>
    <property type="project" value="UniProtKB-SubCell"/>
</dbReference>
<dbReference type="AlphaFoldDB" id="A0A396SGR7"/>
<dbReference type="InterPro" id="IPR011527">
    <property type="entry name" value="ABC1_TM_dom"/>
</dbReference>
<dbReference type="Pfam" id="PF00664">
    <property type="entry name" value="ABC_membrane"/>
    <property type="match status" value="1"/>
</dbReference>
<dbReference type="FunFam" id="3.40.50.300:FF:000287">
    <property type="entry name" value="Multidrug ABC transporter ATP-binding protein"/>
    <property type="match status" value="1"/>
</dbReference>
<protein>
    <submittedName>
        <fullName evidence="11">ATP-binding cassette domain-containing protein</fullName>
    </submittedName>
</protein>
<gene>
    <name evidence="11" type="ORF">D1B33_05105</name>
</gene>
<feature type="domain" description="ABC transmembrane type-1" evidence="10">
    <location>
        <begin position="31"/>
        <end position="316"/>
    </location>
</feature>
<dbReference type="InterPro" id="IPR039421">
    <property type="entry name" value="Type_1_exporter"/>
</dbReference>
<name>A0A396SGR7_9BACL</name>
<dbReference type="GO" id="GO:0005524">
    <property type="term" value="F:ATP binding"/>
    <property type="evidence" value="ECO:0007669"/>
    <property type="project" value="UniProtKB-KW"/>
</dbReference>
<organism evidence="11 12">
    <name type="scientific">Ureibacillus yapensis</name>
    <dbReference type="NCBI Taxonomy" id="2304605"/>
    <lineage>
        <taxon>Bacteria</taxon>
        <taxon>Bacillati</taxon>
        <taxon>Bacillota</taxon>
        <taxon>Bacilli</taxon>
        <taxon>Bacillales</taxon>
        <taxon>Caryophanaceae</taxon>
        <taxon>Ureibacillus</taxon>
    </lineage>
</organism>
<evidence type="ECO:0000313" key="12">
    <source>
        <dbReference type="Proteomes" id="UP000265692"/>
    </source>
</evidence>
<keyword evidence="12" id="KW-1185">Reference proteome</keyword>
<evidence type="ECO:0000256" key="2">
    <source>
        <dbReference type="ARBA" id="ARBA00022448"/>
    </source>
</evidence>
<dbReference type="Pfam" id="PF00005">
    <property type="entry name" value="ABC_tran"/>
    <property type="match status" value="1"/>
</dbReference>
<dbReference type="InterPro" id="IPR036640">
    <property type="entry name" value="ABC1_TM_sf"/>
</dbReference>
<feature type="transmembrane region" description="Helical" evidence="8">
    <location>
        <begin position="69"/>
        <end position="89"/>
    </location>
</feature>
<feature type="transmembrane region" description="Helical" evidence="8">
    <location>
        <begin position="255"/>
        <end position="278"/>
    </location>
</feature>
<dbReference type="PANTHER" id="PTHR43394:SF1">
    <property type="entry name" value="ATP-BINDING CASSETTE SUB-FAMILY B MEMBER 10, MITOCHONDRIAL"/>
    <property type="match status" value="1"/>
</dbReference>
<sequence length="589" mass="67349">MNDQPTFSNKEQRIILFRLLSYLKPYKKSVLAALMLLVLTVIADVLGPYLIKIFLDEHVAKRNFELQPIIFLAIAYFVIQMVNVALTYLQLFKFQQVALMVIQQLRMDVFSKIHQLGMRYFDDTPAGSIVSRATNDTEAIKDLFVSVLSSFVQAAFLIAGTYIAMFLLNPVLAFYALVLLPLIFLVIYLYRKFSSVVYLTMREKLSQLNSKLAESLSGMSIVQSFRQEQRFNDEFDEINQQHYRAMMNNIKLNSLLLRPIIDIIYFAAVVMLLTYFGISSFDRAIEIGVVYAFITYINRFFEPINTVMEHMAFFQQAIVAASRVFNLLDETELEPSQKENEFELTKGFIEFKNVTFSYDGKTDVLKNISFVVNPGETVALVGHTGSGKSSIINLLMRFYEFGQGDILIDGVSIKDYKKKELRNKIGLVLQDPFLFYGTIESNIRLFDKTLTSRDVESAAQFVQANHFIEQLPNQYQQMVTERGSTFSSGQRQLIAFARTIATNPKILVLDEATASIDTETEVAIQSSLERMRKGRTTIAIAHRLSTIQDAEQILVLHQGEIVERGTHQQLLKEQGLYHKMYLLQNGLVE</sequence>
<dbReference type="InterPro" id="IPR027417">
    <property type="entry name" value="P-loop_NTPase"/>
</dbReference>
<feature type="transmembrane region" description="Helical" evidence="8">
    <location>
        <begin position="171"/>
        <end position="190"/>
    </location>
</feature>
<dbReference type="PROSITE" id="PS50893">
    <property type="entry name" value="ABC_TRANSPORTER_2"/>
    <property type="match status" value="1"/>
</dbReference>
<keyword evidence="4" id="KW-0547">Nucleotide-binding</keyword>
<dbReference type="PROSITE" id="PS50929">
    <property type="entry name" value="ABC_TM1F"/>
    <property type="match status" value="1"/>
</dbReference>
<keyword evidence="2" id="KW-0813">Transport</keyword>
<keyword evidence="3 8" id="KW-0812">Transmembrane</keyword>
<dbReference type="Gene3D" id="1.20.1560.10">
    <property type="entry name" value="ABC transporter type 1, transmembrane domain"/>
    <property type="match status" value="1"/>
</dbReference>
<evidence type="ECO:0000256" key="8">
    <source>
        <dbReference type="SAM" id="Phobius"/>
    </source>
</evidence>
<dbReference type="CDD" id="cd18544">
    <property type="entry name" value="ABC_6TM_TmrA_like"/>
    <property type="match status" value="1"/>
</dbReference>
<dbReference type="InterPro" id="IPR017871">
    <property type="entry name" value="ABC_transporter-like_CS"/>
</dbReference>
<dbReference type="CDD" id="cd03254">
    <property type="entry name" value="ABCC_Glucan_exporter_like"/>
    <property type="match status" value="1"/>
</dbReference>
<dbReference type="Proteomes" id="UP000265692">
    <property type="component" value="Unassembled WGS sequence"/>
</dbReference>
<evidence type="ECO:0000256" key="7">
    <source>
        <dbReference type="ARBA" id="ARBA00023136"/>
    </source>
</evidence>
<feature type="transmembrane region" description="Helical" evidence="8">
    <location>
        <begin position="30"/>
        <end position="49"/>
    </location>
</feature>
<evidence type="ECO:0000259" key="10">
    <source>
        <dbReference type="PROSITE" id="PS50929"/>
    </source>
</evidence>
<evidence type="ECO:0000256" key="1">
    <source>
        <dbReference type="ARBA" id="ARBA00004651"/>
    </source>
</evidence>
<dbReference type="OrthoDB" id="9770415at2"/>
<dbReference type="SUPFAM" id="SSF90123">
    <property type="entry name" value="ABC transporter transmembrane region"/>
    <property type="match status" value="1"/>
</dbReference>
<evidence type="ECO:0000256" key="6">
    <source>
        <dbReference type="ARBA" id="ARBA00022989"/>
    </source>
</evidence>
<dbReference type="GO" id="GO:0016887">
    <property type="term" value="F:ATP hydrolysis activity"/>
    <property type="evidence" value="ECO:0007669"/>
    <property type="project" value="InterPro"/>
</dbReference>
<accession>A0A396SGR7</accession>
<evidence type="ECO:0000259" key="9">
    <source>
        <dbReference type="PROSITE" id="PS50893"/>
    </source>
</evidence>
<reference evidence="11 12" key="1">
    <citation type="submission" date="2018-08" db="EMBL/GenBank/DDBJ databases">
        <title>Lysinibacillus sp. YLB-03 draft genome sequence.</title>
        <authorList>
            <person name="Yu L."/>
        </authorList>
    </citation>
    <scope>NUCLEOTIDE SEQUENCE [LARGE SCALE GENOMIC DNA]</scope>
    <source>
        <strain evidence="11 12">YLB-03</strain>
    </source>
</reference>
<evidence type="ECO:0000256" key="5">
    <source>
        <dbReference type="ARBA" id="ARBA00022840"/>
    </source>
</evidence>
<proteinExistence type="predicted"/>
<dbReference type="InterPro" id="IPR003593">
    <property type="entry name" value="AAA+_ATPase"/>
</dbReference>
<comment type="caution">
    <text evidence="11">The sequence shown here is derived from an EMBL/GenBank/DDBJ whole genome shotgun (WGS) entry which is preliminary data.</text>
</comment>
<evidence type="ECO:0000256" key="3">
    <source>
        <dbReference type="ARBA" id="ARBA00022692"/>
    </source>
</evidence>
<evidence type="ECO:0000256" key="4">
    <source>
        <dbReference type="ARBA" id="ARBA00022741"/>
    </source>
</evidence>
<keyword evidence="5 11" id="KW-0067">ATP-binding</keyword>
<dbReference type="PROSITE" id="PS00211">
    <property type="entry name" value="ABC_TRANSPORTER_1"/>
    <property type="match status" value="1"/>
</dbReference>
<feature type="transmembrane region" description="Helical" evidence="8">
    <location>
        <begin position="143"/>
        <end position="165"/>
    </location>
</feature>
<keyword evidence="6 8" id="KW-1133">Transmembrane helix</keyword>
<dbReference type="SMART" id="SM00382">
    <property type="entry name" value="AAA"/>
    <property type="match status" value="1"/>
</dbReference>
<dbReference type="GO" id="GO:0015421">
    <property type="term" value="F:ABC-type oligopeptide transporter activity"/>
    <property type="evidence" value="ECO:0007669"/>
    <property type="project" value="TreeGrafter"/>
</dbReference>
<keyword evidence="7 8" id="KW-0472">Membrane</keyword>
<dbReference type="EMBL" id="QWEI01000002">
    <property type="protein sequence ID" value="RHW38267.1"/>
    <property type="molecule type" value="Genomic_DNA"/>
</dbReference>
<comment type="subcellular location">
    <subcellularLocation>
        <location evidence="1">Cell membrane</location>
        <topology evidence="1">Multi-pass membrane protein</topology>
    </subcellularLocation>
</comment>
<dbReference type="RefSeq" id="WP_118875302.1">
    <property type="nucleotide sequence ID" value="NZ_QWEI01000002.1"/>
</dbReference>
<feature type="domain" description="ABC transporter" evidence="9">
    <location>
        <begin position="349"/>
        <end position="583"/>
    </location>
</feature>
<dbReference type="PANTHER" id="PTHR43394">
    <property type="entry name" value="ATP-DEPENDENT PERMEASE MDL1, MITOCHONDRIAL"/>
    <property type="match status" value="1"/>
</dbReference>
<evidence type="ECO:0000313" key="11">
    <source>
        <dbReference type="EMBL" id="RHW38267.1"/>
    </source>
</evidence>
<dbReference type="InterPro" id="IPR003439">
    <property type="entry name" value="ABC_transporter-like_ATP-bd"/>
</dbReference>
<dbReference type="SUPFAM" id="SSF52540">
    <property type="entry name" value="P-loop containing nucleoside triphosphate hydrolases"/>
    <property type="match status" value="1"/>
</dbReference>
<dbReference type="Gene3D" id="3.40.50.300">
    <property type="entry name" value="P-loop containing nucleotide triphosphate hydrolases"/>
    <property type="match status" value="1"/>
</dbReference>